<dbReference type="GO" id="GO:0005524">
    <property type="term" value="F:ATP binding"/>
    <property type="evidence" value="ECO:0007669"/>
    <property type="project" value="UniProtKB-KW"/>
</dbReference>
<dbReference type="InterPro" id="IPR015854">
    <property type="entry name" value="ABC_transpr_LolD-like"/>
</dbReference>
<dbReference type="EMBL" id="AMZO01000006">
    <property type="protein sequence ID" value="ELR66617.1"/>
    <property type="molecule type" value="Genomic_DNA"/>
</dbReference>
<dbReference type="Proteomes" id="UP000011134">
    <property type="component" value="Unassembled WGS sequence"/>
</dbReference>
<dbReference type="SUPFAM" id="SSF52540">
    <property type="entry name" value="P-loop containing nucleoside triphosphate hydrolases"/>
    <property type="match status" value="1"/>
</dbReference>
<evidence type="ECO:0000313" key="4">
    <source>
        <dbReference type="EMBL" id="ELR66617.1"/>
    </source>
</evidence>
<keyword evidence="5" id="KW-1185">Reference proteome</keyword>
<dbReference type="PROSITE" id="PS50893">
    <property type="entry name" value="ABC_TRANSPORTER_2"/>
    <property type="match status" value="1"/>
</dbReference>
<dbReference type="GO" id="GO:0016887">
    <property type="term" value="F:ATP hydrolysis activity"/>
    <property type="evidence" value="ECO:0007669"/>
    <property type="project" value="InterPro"/>
</dbReference>
<keyword evidence="2 4" id="KW-0067">ATP-binding</keyword>
<accession>L8JGS1</accession>
<dbReference type="RefSeq" id="WP_007463412.1">
    <property type="nucleotide sequence ID" value="NZ_AMZO01000006.1"/>
</dbReference>
<evidence type="ECO:0000256" key="2">
    <source>
        <dbReference type="ARBA" id="ARBA00022840"/>
    </source>
</evidence>
<dbReference type="InterPro" id="IPR017871">
    <property type="entry name" value="ABC_transporter-like_CS"/>
</dbReference>
<dbReference type="OrthoDB" id="4408248at2"/>
<feature type="domain" description="ABC transporter" evidence="3">
    <location>
        <begin position="5"/>
        <end position="209"/>
    </location>
</feature>
<keyword evidence="1" id="KW-0547">Nucleotide-binding</keyword>
<dbReference type="PATRIC" id="fig|1056511.3.peg.1144"/>
<protein>
    <submittedName>
        <fullName evidence="4">Methionine ABC transporter ATP-binding protein</fullName>
    </submittedName>
</protein>
<dbReference type="PANTHER" id="PTHR24220">
    <property type="entry name" value="IMPORT ATP-BINDING PROTEIN"/>
    <property type="match status" value="1"/>
</dbReference>
<dbReference type="GO" id="GO:0005886">
    <property type="term" value="C:plasma membrane"/>
    <property type="evidence" value="ECO:0007669"/>
    <property type="project" value="TreeGrafter"/>
</dbReference>
<dbReference type="InterPro" id="IPR003593">
    <property type="entry name" value="AAA+_ATPase"/>
</dbReference>
<dbReference type="InterPro" id="IPR027417">
    <property type="entry name" value="P-loop_NTPase"/>
</dbReference>
<dbReference type="GO" id="GO:0022857">
    <property type="term" value="F:transmembrane transporter activity"/>
    <property type="evidence" value="ECO:0007669"/>
    <property type="project" value="TreeGrafter"/>
</dbReference>
<reference evidence="4 5" key="1">
    <citation type="submission" date="2012-12" db="EMBL/GenBank/DDBJ databases">
        <title>Genome Assembly of Photobacterium sp. AK15.</title>
        <authorList>
            <person name="Khatri I."/>
            <person name="Vaidya B."/>
            <person name="Srinivas T.N.R."/>
            <person name="Subramanian S."/>
            <person name="Pinnaka A."/>
        </authorList>
    </citation>
    <scope>NUCLEOTIDE SEQUENCE [LARGE SCALE GENOMIC DNA]</scope>
    <source>
        <strain evidence="4 5">AK15</strain>
    </source>
</reference>
<dbReference type="InterPro" id="IPR003439">
    <property type="entry name" value="ABC_transporter-like_ATP-bd"/>
</dbReference>
<evidence type="ECO:0000259" key="3">
    <source>
        <dbReference type="PROSITE" id="PS50893"/>
    </source>
</evidence>
<evidence type="ECO:0000256" key="1">
    <source>
        <dbReference type="ARBA" id="ARBA00022741"/>
    </source>
</evidence>
<sequence>MEDKILTANDLGSGFEHSAHEHLTRQLRLGQHLAISGPSGCGKTSLLLVLAGLQPPATGKLSWQGKTIDVDSLKWWRQQFCYLPQQPVMGAETVGQVLRLPWHLKAMTSQPPGDVQCQRILEQLAIKHSLDKLISQLSGGEKQRLAIARAWLMERPVWLLDEPTSALDPASRDRVIELLTAEPRISVSVSHDPVWLESCQYQHQMGGHHE</sequence>
<evidence type="ECO:0000313" key="5">
    <source>
        <dbReference type="Proteomes" id="UP000011134"/>
    </source>
</evidence>
<dbReference type="PROSITE" id="PS00211">
    <property type="entry name" value="ABC_TRANSPORTER_1"/>
    <property type="match status" value="1"/>
</dbReference>
<proteinExistence type="predicted"/>
<dbReference type="PANTHER" id="PTHR24220:SF690">
    <property type="entry name" value="ABC TRANSPORTER, ATP-BINDING PROTEIN"/>
    <property type="match status" value="1"/>
</dbReference>
<dbReference type="Gene3D" id="3.40.50.300">
    <property type="entry name" value="P-loop containing nucleotide triphosphate hydrolases"/>
    <property type="match status" value="1"/>
</dbReference>
<gene>
    <name evidence="4" type="ORF">C942_04315</name>
</gene>
<comment type="caution">
    <text evidence="4">The sequence shown here is derived from an EMBL/GenBank/DDBJ whole genome shotgun (WGS) entry which is preliminary data.</text>
</comment>
<name>L8JGS1_9GAMM</name>
<dbReference type="SMART" id="SM00382">
    <property type="entry name" value="AAA"/>
    <property type="match status" value="1"/>
</dbReference>
<dbReference type="Pfam" id="PF00005">
    <property type="entry name" value="ABC_tran"/>
    <property type="match status" value="1"/>
</dbReference>
<organism evidence="4 5">
    <name type="scientific">Photobacterium marinum</name>
    <dbReference type="NCBI Taxonomy" id="1056511"/>
    <lineage>
        <taxon>Bacteria</taxon>
        <taxon>Pseudomonadati</taxon>
        <taxon>Pseudomonadota</taxon>
        <taxon>Gammaproteobacteria</taxon>
        <taxon>Vibrionales</taxon>
        <taxon>Vibrionaceae</taxon>
        <taxon>Photobacterium</taxon>
    </lineage>
</organism>
<dbReference type="AlphaFoldDB" id="L8JGS1"/>